<proteinExistence type="predicted"/>
<dbReference type="PANTHER" id="PTHR43855">
    <property type="entry name" value="THIOSULFATE SULFURTRANSFERASE"/>
    <property type="match status" value="1"/>
</dbReference>
<dbReference type="InterPro" id="IPR051126">
    <property type="entry name" value="Thiosulfate_sulfurtransferase"/>
</dbReference>
<evidence type="ECO:0000256" key="2">
    <source>
        <dbReference type="SAM" id="SignalP"/>
    </source>
</evidence>
<dbReference type="EMBL" id="AP019537">
    <property type="protein sequence ID" value="BBJ02390.1"/>
    <property type="molecule type" value="Genomic_DNA"/>
</dbReference>
<accession>A0A455W0K0</accession>
<dbReference type="InterPro" id="IPR036873">
    <property type="entry name" value="Rhodanese-like_dom_sf"/>
</dbReference>
<reference evidence="4" key="1">
    <citation type="submission" date="2019-03" db="EMBL/GenBank/DDBJ databases">
        <title>Whole genome analysis of nitrate-reducing bacteria Marinobacter hydrocarbonoclasticus YB03.</title>
        <authorList>
            <person name="Azam A.H."/>
            <person name="Yuk S.R."/>
            <person name="Kamarisima K."/>
            <person name="Miyanaga K."/>
            <person name="Tanji Y."/>
        </authorList>
    </citation>
    <scope>NUCLEOTIDE SEQUENCE</scope>
    <source>
        <strain evidence="4">YB03</strain>
    </source>
</reference>
<dbReference type="Gene3D" id="3.40.250.10">
    <property type="entry name" value="Rhodanese-like domain"/>
    <property type="match status" value="2"/>
</dbReference>
<dbReference type="AlphaFoldDB" id="A0A455W0K0"/>
<feature type="domain" description="Rhodanese" evidence="3">
    <location>
        <begin position="51"/>
        <end position="163"/>
    </location>
</feature>
<protein>
    <recommendedName>
        <fullName evidence="3">Rhodanese domain-containing protein</fullName>
    </recommendedName>
</protein>
<dbReference type="Pfam" id="PF00581">
    <property type="entry name" value="Rhodanese"/>
    <property type="match status" value="2"/>
</dbReference>
<feature type="domain" description="Rhodanese" evidence="3">
    <location>
        <begin position="195"/>
        <end position="295"/>
    </location>
</feature>
<evidence type="ECO:0000259" key="3">
    <source>
        <dbReference type="PROSITE" id="PS50206"/>
    </source>
</evidence>
<keyword evidence="2" id="KW-0732">Signal</keyword>
<evidence type="ECO:0000313" key="4">
    <source>
        <dbReference type="EMBL" id="BBJ02390.1"/>
    </source>
</evidence>
<dbReference type="CDD" id="cd01448">
    <property type="entry name" value="TST_Repeat_1"/>
    <property type="match status" value="1"/>
</dbReference>
<feature type="chain" id="PRO_5019811665" description="Rhodanese domain-containing protein" evidence="2">
    <location>
        <begin position="34"/>
        <end position="295"/>
    </location>
</feature>
<dbReference type="SMART" id="SM00450">
    <property type="entry name" value="RHOD"/>
    <property type="match status" value="2"/>
</dbReference>
<dbReference type="InterPro" id="IPR001763">
    <property type="entry name" value="Rhodanese-like_dom"/>
</dbReference>
<dbReference type="PANTHER" id="PTHR43855:SF1">
    <property type="entry name" value="THIOSULFATE SULFURTRANSFERASE"/>
    <property type="match status" value="1"/>
</dbReference>
<keyword evidence="1" id="KW-0677">Repeat</keyword>
<dbReference type="SUPFAM" id="SSF52821">
    <property type="entry name" value="Rhodanese/Cell cycle control phosphatase"/>
    <property type="match status" value="2"/>
</dbReference>
<name>A0A455W0K0_MARNT</name>
<evidence type="ECO:0000256" key="1">
    <source>
        <dbReference type="ARBA" id="ARBA00022737"/>
    </source>
</evidence>
<sequence>MKIGKLRRTAALVSLKRIALWLSFLAVLPTANADGRGPDLALIEPQELAETIDRWILLDARPNAEWKNGHLPGAHSFSWEDYTVTDEHGIQYRPLPDQELAYALGRLGITTDSPVVVYGDAQTSWGGEGWTTWLLAWLGHQGPIRLLDGGIDAWKAAGLTLSETPSPVAQRQTVIPYAISHRSELLAETRFVEGVDNHANLVDVRSSFEWLTGRIAGATRISWEDFHSGSFRVAKTKDDLRQMLTNQGIDLDKPVVFYCAGGIRSAYAWTIAQLAGVTNSRNYEGSMEAWEKREN</sequence>
<feature type="signal peptide" evidence="2">
    <location>
        <begin position="1"/>
        <end position="33"/>
    </location>
</feature>
<gene>
    <name evidence="4" type="ORF">YBY_02380</name>
</gene>
<organism evidence="4">
    <name type="scientific">Marinobacter nauticus</name>
    <name type="common">Marinobacter hydrocarbonoclasticus</name>
    <name type="synonym">Marinobacter aquaeolei</name>
    <dbReference type="NCBI Taxonomy" id="2743"/>
    <lineage>
        <taxon>Bacteria</taxon>
        <taxon>Pseudomonadati</taxon>
        <taxon>Pseudomonadota</taxon>
        <taxon>Gammaproteobacteria</taxon>
        <taxon>Pseudomonadales</taxon>
        <taxon>Marinobacteraceae</taxon>
        <taxon>Marinobacter</taxon>
    </lineage>
</organism>
<dbReference type="PROSITE" id="PS50206">
    <property type="entry name" value="RHODANESE_3"/>
    <property type="match status" value="2"/>
</dbReference>